<dbReference type="HOGENOM" id="CLU_524854_0_0_1"/>
<feature type="domain" description="Nucleotide-diphospho-sugar transferase" evidence="1">
    <location>
        <begin position="190"/>
        <end position="320"/>
    </location>
</feature>
<keyword evidence="3" id="KW-1185">Reference proteome</keyword>
<organism evidence="2 3">
    <name type="scientific">Mixia osmundae (strain CBS 9802 / IAM 14324 / JCM 22182 / KY 12970)</name>
    <dbReference type="NCBI Taxonomy" id="764103"/>
    <lineage>
        <taxon>Eukaryota</taxon>
        <taxon>Fungi</taxon>
        <taxon>Dikarya</taxon>
        <taxon>Basidiomycota</taxon>
        <taxon>Pucciniomycotina</taxon>
        <taxon>Mixiomycetes</taxon>
        <taxon>Mixiales</taxon>
        <taxon>Mixiaceae</taxon>
        <taxon>Mixia</taxon>
    </lineage>
</organism>
<evidence type="ECO:0000259" key="1">
    <source>
        <dbReference type="Pfam" id="PF03407"/>
    </source>
</evidence>
<comment type="caution">
    <text evidence="2">The sequence shown here is derived from an EMBL/GenBank/DDBJ whole genome shotgun (WGS) entry which is preliminary data.</text>
</comment>
<dbReference type="AlphaFoldDB" id="G7DU07"/>
<name>G7DU07_MIXOS</name>
<evidence type="ECO:0000313" key="3">
    <source>
        <dbReference type="Proteomes" id="UP000009131"/>
    </source>
</evidence>
<dbReference type="OrthoDB" id="5273213at2759"/>
<reference evidence="2 3" key="1">
    <citation type="journal article" date="2011" name="J. Gen. Appl. Microbiol.">
        <title>Draft genome sequencing of the enigmatic basidiomycete Mixia osmundae.</title>
        <authorList>
            <person name="Nishida H."/>
            <person name="Nagatsuka Y."/>
            <person name="Sugiyama J."/>
        </authorList>
    </citation>
    <scope>NUCLEOTIDE SEQUENCE [LARGE SCALE GENOMIC DNA]</scope>
    <source>
        <strain evidence="3">CBS 9802 / IAM 14324 / JCM 22182 / KY 12970</strain>
    </source>
</reference>
<reference evidence="2 3" key="2">
    <citation type="journal article" date="2012" name="Open Biol.">
        <title>Characteristics of nucleosomes and linker DNA regions on the genome of the basidiomycete Mixia osmundae revealed by mono- and dinucleosome mapping.</title>
        <authorList>
            <person name="Nishida H."/>
            <person name="Kondo S."/>
            <person name="Matsumoto T."/>
            <person name="Suzuki Y."/>
            <person name="Yoshikawa H."/>
            <person name="Taylor T.D."/>
            <person name="Sugiyama J."/>
        </authorList>
    </citation>
    <scope>NUCLEOTIDE SEQUENCE [LARGE SCALE GENOMIC DNA]</scope>
    <source>
        <strain evidence="3">CBS 9802 / IAM 14324 / JCM 22182 / KY 12970</strain>
    </source>
</reference>
<dbReference type="Pfam" id="PF03407">
    <property type="entry name" value="Nucleotid_trans"/>
    <property type="match status" value="1"/>
</dbReference>
<accession>G7DU07</accession>
<proteinExistence type="predicted"/>
<dbReference type="InterPro" id="IPR005069">
    <property type="entry name" value="Nucl-diP-sugar_transferase"/>
</dbReference>
<dbReference type="Proteomes" id="UP000009131">
    <property type="component" value="Unassembled WGS sequence"/>
</dbReference>
<dbReference type="RefSeq" id="XP_014570335.1">
    <property type="nucleotide sequence ID" value="XM_014714849.1"/>
</dbReference>
<evidence type="ECO:0000313" key="2">
    <source>
        <dbReference type="EMBL" id="GAA94067.1"/>
    </source>
</evidence>
<gene>
    <name evidence="2" type="primary">Mo00714</name>
    <name evidence="2" type="ORF">E5Q_00714</name>
</gene>
<protein>
    <recommendedName>
        <fullName evidence="1">Nucleotide-diphospho-sugar transferase domain-containing protein</fullName>
    </recommendedName>
</protein>
<dbReference type="InParanoid" id="G7DU07"/>
<sequence length="519" mass="59439">MTYSRIRLELTPDNSFDDLERKSVVTKPTSHWLRRPFRFIALSLAACLALSAALALPSQDVRTRTRERLSIWSAQVVETAQGQSGWLYPSDLLSHTGLRQNEWSDQYRQAGHLGRYLLRREIPLDRTVFVIIADHTYVPAIRNFDSVLRLHGHDDAVVTLCLSVDCVDNLEEHGLIGYHGYLNQTVADIKLNSNIDLAKSGYNFVFADGDVYLNPAFDPLHGMLPLGNDTWDLQFSFERWGDQLNIGWYFVRASKYSVAYFESCLQSMMKKRVWDQAIFNTEYRRLRKEAEDTTGLDSFRIKILSCDNNLSWMQEHWQYTYGNASRMNDLIANATTIHFTCVEKSVKLLFAHIWGLWQDIDGYYSQPRPLLRLPLLTGTIDELRQQWTFARWLGKKTGRQVIFPEFVMLVNGTQTQRRTGYNTFYIESDDLLDSVVSSRYTEIRIQRGLPVLPEHKIAATADLRDAITRVDPQIVAWLPDLSLAAAKFALSSGTDMLPLCEYVARINGGGCLRVCGKPV</sequence>
<dbReference type="eggNOG" id="ENOG502SAZQ">
    <property type="taxonomic scope" value="Eukaryota"/>
</dbReference>
<dbReference type="EMBL" id="BABT02000026">
    <property type="protein sequence ID" value="GAA94067.1"/>
    <property type="molecule type" value="Genomic_DNA"/>
</dbReference>